<accession>A0AAV4GD72</accession>
<keyword evidence="2" id="KW-1185">Reference proteome</keyword>
<proteinExistence type="predicted"/>
<dbReference type="Proteomes" id="UP000762676">
    <property type="component" value="Unassembled WGS sequence"/>
</dbReference>
<reference evidence="1 2" key="1">
    <citation type="journal article" date="2021" name="Elife">
        <title>Chloroplast acquisition without the gene transfer in kleptoplastic sea slugs, Plakobranchus ocellatus.</title>
        <authorList>
            <person name="Maeda T."/>
            <person name="Takahashi S."/>
            <person name="Yoshida T."/>
            <person name="Shimamura S."/>
            <person name="Takaki Y."/>
            <person name="Nagai Y."/>
            <person name="Toyoda A."/>
            <person name="Suzuki Y."/>
            <person name="Arimoto A."/>
            <person name="Ishii H."/>
            <person name="Satoh N."/>
            <person name="Nishiyama T."/>
            <person name="Hasebe M."/>
            <person name="Maruyama T."/>
            <person name="Minagawa J."/>
            <person name="Obokata J."/>
            <person name="Shigenobu S."/>
        </authorList>
    </citation>
    <scope>NUCLEOTIDE SEQUENCE [LARGE SCALE GENOMIC DNA]</scope>
</reference>
<dbReference type="AlphaFoldDB" id="A0AAV4GD72"/>
<sequence length="88" mass="9845">MQESNPGCRGLNAESLPLDHGVTLYGYLFSGRQLQFEKGRELWHQAQVIVDKLGGDASSLSRCRRIHQLLNVTDIGTNLKQKNSCKMS</sequence>
<evidence type="ECO:0000313" key="2">
    <source>
        <dbReference type="Proteomes" id="UP000762676"/>
    </source>
</evidence>
<dbReference type="EMBL" id="BMAT01001335">
    <property type="protein sequence ID" value="GFR83449.1"/>
    <property type="molecule type" value="Genomic_DNA"/>
</dbReference>
<evidence type="ECO:0000313" key="1">
    <source>
        <dbReference type="EMBL" id="GFR83449.1"/>
    </source>
</evidence>
<name>A0AAV4GD72_9GAST</name>
<protein>
    <submittedName>
        <fullName evidence="1">Uncharacterized protein</fullName>
    </submittedName>
</protein>
<gene>
    <name evidence="1" type="ORF">ElyMa_000649700</name>
</gene>
<organism evidence="1 2">
    <name type="scientific">Elysia marginata</name>
    <dbReference type="NCBI Taxonomy" id="1093978"/>
    <lineage>
        <taxon>Eukaryota</taxon>
        <taxon>Metazoa</taxon>
        <taxon>Spiralia</taxon>
        <taxon>Lophotrochozoa</taxon>
        <taxon>Mollusca</taxon>
        <taxon>Gastropoda</taxon>
        <taxon>Heterobranchia</taxon>
        <taxon>Euthyneura</taxon>
        <taxon>Panpulmonata</taxon>
        <taxon>Sacoglossa</taxon>
        <taxon>Placobranchoidea</taxon>
        <taxon>Plakobranchidae</taxon>
        <taxon>Elysia</taxon>
    </lineage>
</organism>
<comment type="caution">
    <text evidence="1">The sequence shown here is derived from an EMBL/GenBank/DDBJ whole genome shotgun (WGS) entry which is preliminary data.</text>
</comment>